<evidence type="ECO:0000256" key="1">
    <source>
        <dbReference type="ARBA" id="ARBA00001961"/>
    </source>
</evidence>
<comment type="caution">
    <text evidence="8">The sequence shown here is derived from an EMBL/GenBank/DDBJ whole genome shotgun (WGS) entry which is preliminary data.</text>
</comment>
<keyword evidence="3" id="KW-0847">Vitamin C</keyword>
<dbReference type="Pfam" id="PF13640">
    <property type="entry name" value="2OG-FeII_Oxy_3"/>
    <property type="match status" value="1"/>
</dbReference>
<sequence length="194" mass="21553">MRGPLVVENVLPEQLRDDLLSYFRSTESLPRSYQGVVDQSQRNCAFVEVPAELADVVLKLVADRVDEYFGIESAPIDGQPQLIYRYGIGVGFVTHHDEVTEVELERAESNGQPVIGGDLTTLLFLNGPDAYEGGALYFEQPPLELRPPQGTLVAFPATRDFMHGVKQIDRGERFSLLARRSVVRVVAPLQTVRG</sequence>
<protein>
    <submittedName>
        <fullName evidence="8">PKHD-type hydroxylase</fullName>
        <ecNumber evidence="8">1.14.11.-</ecNumber>
    </submittedName>
</protein>
<dbReference type="Gene3D" id="2.60.120.620">
    <property type="entry name" value="q2cbj1_9rhob like domain"/>
    <property type="match status" value="1"/>
</dbReference>
<dbReference type="EMBL" id="JAGINW010000001">
    <property type="protein sequence ID" value="MBP2322644.1"/>
    <property type="molecule type" value="Genomic_DNA"/>
</dbReference>
<keyword evidence="2" id="KW-0479">Metal-binding</keyword>
<feature type="domain" description="Fe2OG dioxygenase" evidence="7">
    <location>
        <begin position="77"/>
        <end position="187"/>
    </location>
</feature>
<evidence type="ECO:0000259" key="7">
    <source>
        <dbReference type="PROSITE" id="PS51471"/>
    </source>
</evidence>
<dbReference type="Proteomes" id="UP001519332">
    <property type="component" value="Unassembled WGS sequence"/>
</dbReference>
<dbReference type="SMART" id="SM00702">
    <property type="entry name" value="P4Hc"/>
    <property type="match status" value="1"/>
</dbReference>
<dbReference type="InterPro" id="IPR006620">
    <property type="entry name" value="Pro_4_hyd_alph"/>
</dbReference>
<dbReference type="EC" id="1.14.11.-" evidence="8"/>
<keyword evidence="9" id="KW-1185">Reference proteome</keyword>
<keyword evidence="4" id="KW-0223">Dioxygenase</keyword>
<dbReference type="InterPro" id="IPR005123">
    <property type="entry name" value="Oxoglu/Fe-dep_dioxygenase_dom"/>
</dbReference>
<evidence type="ECO:0000256" key="4">
    <source>
        <dbReference type="ARBA" id="ARBA00022964"/>
    </source>
</evidence>
<name>A0ABS4TF83_9PSEU</name>
<comment type="cofactor">
    <cofactor evidence="1">
        <name>L-ascorbate</name>
        <dbReference type="ChEBI" id="CHEBI:38290"/>
    </cofactor>
</comment>
<reference evidence="8 9" key="1">
    <citation type="submission" date="2021-03" db="EMBL/GenBank/DDBJ databases">
        <title>Sequencing the genomes of 1000 actinobacteria strains.</title>
        <authorList>
            <person name="Klenk H.-P."/>
        </authorList>
    </citation>
    <scope>NUCLEOTIDE SEQUENCE [LARGE SCALE GENOMIC DNA]</scope>
    <source>
        <strain evidence="8 9">DSM 46670</strain>
    </source>
</reference>
<keyword evidence="6" id="KW-0408">Iron</keyword>
<dbReference type="InterPro" id="IPR044862">
    <property type="entry name" value="Pro_4_hyd_alph_FE2OG_OXY"/>
</dbReference>
<evidence type="ECO:0000256" key="2">
    <source>
        <dbReference type="ARBA" id="ARBA00022723"/>
    </source>
</evidence>
<evidence type="ECO:0000313" key="8">
    <source>
        <dbReference type="EMBL" id="MBP2322644.1"/>
    </source>
</evidence>
<evidence type="ECO:0000256" key="6">
    <source>
        <dbReference type="ARBA" id="ARBA00023004"/>
    </source>
</evidence>
<accession>A0ABS4TF83</accession>
<dbReference type="GO" id="GO:0016491">
    <property type="term" value="F:oxidoreductase activity"/>
    <property type="evidence" value="ECO:0007669"/>
    <property type="project" value="UniProtKB-KW"/>
</dbReference>
<keyword evidence="5 8" id="KW-0560">Oxidoreductase</keyword>
<evidence type="ECO:0000313" key="9">
    <source>
        <dbReference type="Proteomes" id="UP001519332"/>
    </source>
</evidence>
<gene>
    <name evidence="8" type="ORF">JOF56_003029</name>
</gene>
<evidence type="ECO:0000256" key="3">
    <source>
        <dbReference type="ARBA" id="ARBA00022896"/>
    </source>
</evidence>
<dbReference type="PROSITE" id="PS51471">
    <property type="entry name" value="FE2OG_OXY"/>
    <property type="match status" value="1"/>
</dbReference>
<evidence type="ECO:0000256" key="5">
    <source>
        <dbReference type="ARBA" id="ARBA00023002"/>
    </source>
</evidence>
<dbReference type="RefSeq" id="WP_209638223.1">
    <property type="nucleotide sequence ID" value="NZ_JAGINW010000001.1"/>
</dbReference>
<proteinExistence type="predicted"/>
<organism evidence="8 9">
    <name type="scientific">Kibdelosporangium banguiense</name>
    <dbReference type="NCBI Taxonomy" id="1365924"/>
    <lineage>
        <taxon>Bacteria</taxon>
        <taxon>Bacillati</taxon>
        <taxon>Actinomycetota</taxon>
        <taxon>Actinomycetes</taxon>
        <taxon>Pseudonocardiales</taxon>
        <taxon>Pseudonocardiaceae</taxon>
        <taxon>Kibdelosporangium</taxon>
    </lineage>
</organism>